<protein>
    <submittedName>
        <fullName evidence="2">Uncharacterized protein</fullName>
    </submittedName>
</protein>
<dbReference type="AlphaFoldDB" id="A0AAF3F4W6"/>
<name>A0AAF3F4W6_9BILA</name>
<keyword evidence="1" id="KW-1185">Reference proteome</keyword>
<evidence type="ECO:0000313" key="2">
    <source>
        <dbReference type="WBParaSite" id="MBELARI_LOCUS21645"/>
    </source>
</evidence>
<dbReference type="Proteomes" id="UP000887575">
    <property type="component" value="Unassembled WGS sequence"/>
</dbReference>
<organism evidence="1 2">
    <name type="scientific">Mesorhabditis belari</name>
    <dbReference type="NCBI Taxonomy" id="2138241"/>
    <lineage>
        <taxon>Eukaryota</taxon>
        <taxon>Metazoa</taxon>
        <taxon>Ecdysozoa</taxon>
        <taxon>Nematoda</taxon>
        <taxon>Chromadorea</taxon>
        <taxon>Rhabditida</taxon>
        <taxon>Rhabditina</taxon>
        <taxon>Rhabditomorpha</taxon>
        <taxon>Rhabditoidea</taxon>
        <taxon>Rhabditidae</taxon>
        <taxon>Mesorhabditinae</taxon>
        <taxon>Mesorhabditis</taxon>
    </lineage>
</organism>
<evidence type="ECO:0000313" key="1">
    <source>
        <dbReference type="Proteomes" id="UP000887575"/>
    </source>
</evidence>
<accession>A0AAF3F4W6</accession>
<dbReference type="WBParaSite" id="MBELARI_LOCUS21645">
    <property type="protein sequence ID" value="MBELARI_LOCUS21645"/>
    <property type="gene ID" value="MBELARI_LOCUS21645"/>
</dbReference>
<reference evidence="2" key="1">
    <citation type="submission" date="2024-02" db="UniProtKB">
        <authorList>
            <consortium name="WormBaseParasite"/>
        </authorList>
    </citation>
    <scope>IDENTIFICATION</scope>
</reference>
<proteinExistence type="predicted"/>
<sequence length="120" mass="14281">MFERTCAYNINNNLHILVQKICAMVEIGKLRPDNIKTNFAYDSLKYQLQKIEPLLGDDEYRIVFKAILIDVRRDNQEAWALKYACKETQKRLNRRVELRQKEIDRIVDGIENTNFGQDKF</sequence>